<feature type="domain" description="Insecticide toxin TcdB middle/N-terminal" evidence="7">
    <location>
        <begin position="816"/>
        <end position="965"/>
    </location>
</feature>
<keyword evidence="9" id="KW-1185">Reference proteome</keyword>
<evidence type="ECO:0000256" key="2">
    <source>
        <dbReference type="ARBA" id="ARBA00022525"/>
    </source>
</evidence>
<name>A0A9Q8ZEV1_CURCL</name>
<dbReference type="Pfam" id="PF12256">
    <property type="entry name" value="TcdB_toxin_midN"/>
    <property type="match status" value="1"/>
</dbReference>
<dbReference type="OrthoDB" id="5426877at2759"/>
<evidence type="ECO:0000256" key="3">
    <source>
        <dbReference type="ARBA" id="ARBA00023026"/>
    </source>
</evidence>
<dbReference type="InterPro" id="IPR022044">
    <property type="entry name" value="TcdB_toxin_mid/C"/>
</dbReference>
<dbReference type="Proteomes" id="UP001056012">
    <property type="component" value="Chromosome 6"/>
</dbReference>
<evidence type="ECO:0008006" key="10">
    <source>
        <dbReference type="Google" id="ProtNLM"/>
    </source>
</evidence>
<evidence type="ECO:0000313" key="9">
    <source>
        <dbReference type="Proteomes" id="UP001056012"/>
    </source>
</evidence>
<dbReference type="InterPro" id="IPR022045">
    <property type="entry name" value="TcdB_toxin_mid/N"/>
</dbReference>
<organism evidence="8 9">
    <name type="scientific">Curvularia clavata</name>
    <dbReference type="NCBI Taxonomy" id="95742"/>
    <lineage>
        <taxon>Eukaryota</taxon>
        <taxon>Fungi</taxon>
        <taxon>Dikarya</taxon>
        <taxon>Ascomycota</taxon>
        <taxon>Pezizomycotina</taxon>
        <taxon>Dothideomycetes</taxon>
        <taxon>Pleosporomycetidae</taxon>
        <taxon>Pleosporales</taxon>
        <taxon>Pleosporineae</taxon>
        <taxon>Pleosporaceae</taxon>
        <taxon>Curvularia</taxon>
    </lineage>
</organism>
<sequence>MDPAEDVEPMDARSSVEHKRYGDTPSRGNQALYHRLLAEDTRRHPVTSACGRLSAPKVTVMMKFRPERPGVPLPTPQPLASPPSSSTLAQSGGPLPTAPAGPPAQNHTRLNNTAQPSTPASGSKTRDAPGNTEAEWERGAPPPVQTSFSSSGKGGGAFRPISENFELNPANGTFSLSLPIITTPGRYGSGPKLGLSYSSGGGNGPFGFGWSLAVPAIARNTSRGIPKYDTDDVFVLSGGDDLVAVGGGDKTVSGFTVRRYRSRIEEESVRIERWTSNADASNVHWRSITTDNTTSIYGRDDMSRIFDDSTGPKRVFSWLLCRSYDSDGNAIEYEYKLEDSVGVTDSTPVPIWERYRTDEMRRRQRYIKAIRYGNRTANRDLETWSATIWSTDWMFEVVFDYGEHDADCPRPSDKGSWPVRKDVFSNCTSGFELRSYRLCRRILMFHHFPGRRGGSQDGLVSSTTFSYRETNRGTFLLSSTTAGHTRISPNQYHTETMPPFSFVYTTAPSPKALKLKTADTSSLYHLPTSLCTLAEWVDLDGEGAPGLLTRHEDGTMLYQRNKNALRPTDDASNFASIRAVLTHPNVPSGPKHYFEDLDRSGKQDLVCLDEQGRLHGFFERASDATTCNGWFNFANFKSVPNLDLLAEDVLRMDLTGDGLLDVLHSMNGTNSIVWQQSLAKEGLSQERRAQCPKLDGLQQIKSTGGTRTYTSDMTGDGLTDVIEISNGKISYWPNLGHGQFGDEVRMHNAPRMDSDDLFNHARIKLLDIDGSGVTDLLYLLPDGGMNVYYNFAGNQWSHPVYIAAVPAFDSLSSVFTLDLFGTGTSCLCWTASADANSQLPSLKYLDLTNGKPNLLRGYTNGLGLSVTINYKPSTAYYLEDESHGRQWETKLPFPVQCVEKLVQTDNVVNISKTTTFAYHDGYYNSAEREFQGFGMVEQWEDEDVAMSGGQHFQRPSIHTKLWFSTGARAGISSLDHSFLKSERIQTEILGDVAQAHKAEAYRSLRGKKLRSELYSNDGTDKAALPHQVEEHSYNVCQVKAPSNYGTGIFKVLERETLSHHYDRQTQDPRIQHSIVLQHNEYGDVKQKVNVSYGRTEASMDSVLTEDDRNKQSEAAVVYSEVSYTNEIEGNEDFRKPLPWAHRTYRVYGLSTEKILQCETLRGLSLDKLTELPSENVHRELLSEDRSHYTTQNLNSTMPDGLIETYSVLRRSFQLAMLKDHIDLELLYKTKVDKEPFNPIQVLKTEGGYVDLDGDGRWWIPSARHLFADSEASDVQLSQARRSFYIPTITETPLHCRTTITLDGDKLLPVSVEDSIGKITTLENDYERMKTVRIQDPNNIVQEVFYDCFGSLLSSATSTSDGLEGDSLEGTLAITDAAQVESFFADPSEMKATTLLRNAAHRTVFDVLRYHRTIATATTESTAPSPAVVANIVRDRSYRETREPTLHIKLTYLNGRGQPVQTVQLADATEAQAQWVFEEYVVSDWSGTALQTYQPFYSESFQFMPQSSISTPCTMSLLDALNRVIGTLRPDFTWSKIVQTPWATTTHDFGDTILIADPAKDIDVGPHLSRITSGKNVMSWIQKRQKGGAQDREAAEKSKVYSNTPSTTYLDAAGRPILVLEDCGKDAQYTTRTDYDAAGNMIAQYDSLDRLAEKRRYNMLQQCIYCGSMDAGETWVLDNFRGNLMRTRNSRDNFTRYVYDKLAREVESWVKVAKGEEKKVLSVEYGEQAPDPEKSKLNGKIWRICDQSGVSANTAFDIRGNCTRSTFKLAEDYKSVLDWSDTVTLKGTSPLSQTFIYDSLGNLIEQEDVEGNRRQYTYTRLGEMKTVFYATSPDNSGSAPGAWTPCVLNTTYSADGLLQRIDYGNKTFTTFEYDSETRNLTRQRTVRNAEKVLEDRFNYYDCMEKVVHSVDNAGDTEYFRNWQVRPVSDFTYDARGQLVIARGREQIDESAGGKTFARPYSAELSSKAAGLGNGNSLCEYSEFYKYDLAGNISQVKHDASQDTTISGWTRNYQYEEKSILQAPSSNNRLTKTLIGDVEENYGYDNDAGRIGCITAMPGYSSLRWNYSGLLASSSMQKSSNGTPETTYYVYNYLGDRVRKVTESYTSATAATPPRMLKETLYVGDVEIFKRFKGDGVTVETHLSSSGVVGTQRIAVVEKNVLSGATLVRYQIGRSMELDDLGQLISYEEYSPFGACTFIMRQTQVEASRAYRFQRYLRDVETGLDYCKARYYAPWLGKWMAPDPVGLADGFNLYCYCNNDPVNYRDPEGTMKRPVRSLYANLVQVAQNSGNAESKSGKDKDENAELRKQIAKLEKQQKKESTRNESLARRLANVRTAHSELQIKSQAEATKITTLEKDKTDLQTDVSDLKTANKNLERENRDLKDENIALKGEVKGLRKTPDDQYEGKNWWGKLKQEGKDGWNQARNRKAAAFFGVVLALYNIGGGTYGIWSAASTSNQTTPIINATNFSNVTNNYYYCSSDGGACNLNSSDNQSRMLVQESPWAFRDNSSQDNSQRRFLRGPVSGGV</sequence>
<dbReference type="PANTHER" id="PTHR32305:SF15">
    <property type="entry name" value="PROTEIN RHSA-RELATED"/>
    <property type="match status" value="1"/>
</dbReference>
<comment type="subcellular location">
    <subcellularLocation>
        <location evidence="1">Secreted</location>
    </subcellularLocation>
</comment>
<dbReference type="GO" id="GO:0005737">
    <property type="term" value="C:cytoplasm"/>
    <property type="evidence" value="ECO:0007669"/>
    <property type="project" value="InterPro"/>
</dbReference>
<dbReference type="InterPro" id="IPR022385">
    <property type="entry name" value="Rhs_assc_core"/>
</dbReference>
<reference evidence="8" key="1">
    <citation type="submission" date="2021-12" db="EMBL/GenBank/DDBJ databases">
        <title>Curvularia clavata genome.</title>
        <authorList>
            <person name="Cao Y."/>
        </authorList>
    </citation>
    <scope>NUCLEOTIDE SEQUENCE</scope>
    <source>
        <strain evidence="8">Yc1106</strain>
    </source>
</reference>
<feature type="compositionally biased region" description="Low complexity" evidence="5">
    <location>
        <begin position="82"/>
        <end position="95"/>
    </location>
</feature>
<evidence type="ECO:0000259" key="7">
    <source>
        <dbReference type="Pfam" id="PF12256"/>
    </source>
</evidence>
<feature type="region of interest" description="Disordered" evidence="5">
    <location>
        <begin position="2505"/>
        <end position="2526"/>
    </location>
</feature>
<evidence type="ECO:0000256" key="1">
    <source>
        <dbReference type="ARBA" id="ARBA00004613"/>
    </source>
</evidence>
<protein>
    <recommendedName>
        <fullName evidence="10">SpvB-domain-containing protein</fullName>
    </recommendedName>
</protein>
<dbReference type="GO" id="GO:0005576">
    <property type="term" value="C:extracellular region"/>
    <property type="evidence" value="ECO:0007669"/>
    <property type="project" value="UniProtKB-SubCell"/>
</dbReference>
<evidence type="ECO:0000259" key="6">
    <source>
        <dbReference type="Pfam" id="PF12255"/>
    </source>
</evidence>
<feature type="compositionally biased region" description="Pro residues" evidence="5">
    <location>
        <begin position="69"/>
        <end position="81"/>
    </location>
</feature>
<dbReference type="InterPro" id="IPR003284">
    <property type="entry name" value="Sal_SpvB"/>
</dbReference>
<dbReference type="Gene3D" id="2.180.10.10">
    <property type="entry name" value="RHS repeat-associated core"/>
    <property type="match status" value="1"/>
</dbReference>
<evidence type="ECO:0000256" key="5">
    <source>
        <dbReference type="SAM" id="MobiDB-lite"/>
    </source>
</evidence>
<feature type="domain" description="Insecticide toxin TcdB middle/C-terminal" evidence="6">
    <location>
        <begin position="1000"/>
        <end position="1128"/>
    </location>
</feature>
<feature type="compositionally biased region" description="Basic and acidic residues" evidence="5">
    <location>
        <begin position="10"/>
        <end position="22"/>
    </location>
</feature>
<dbReference type="InterPro" id="IPR050708">
    <property type="entry name" value="T6SS_VgrG/RHS"/>
</dbReference>
<dbReference type="SUPFAM" id="SSF69318">
    <property type="entry name" value="Integrin alpha N-terminal domain"/>
    <property type="match status" value="1"/>
</dbReference>
<dbReference type="Pfam" id="PF03534">
    <property type="entry name" value="SpvB"/>
    <property type="match status" value="1"/>
</dbReference>
<feature type="region of interest" description="Disordered" evidence="5">
    <location>
        <begin position="1"/>
        <end position="30"/>
    </location>
</feature>
<proteinExistence type="predicted"/>
<feature type="compositionally biased region" description="Polar residues" evidence="5">
    <location>
        <begin position="105"/>
        <end position="123"/>
    </location>
</feature>
<feature type="region of interest" description="Disordered" evidence="5">
    <location>
        <begin position="66"/>
        <end position="164"/>
    </location>
</feature>
<dbReference type="VEuPathDB" id="FungiDB:yc1106_07694"/>
<keyword evidence="2" id="KW-0964">Secreted</keyword>
<keyword evidence="4" id="KW-0175">Coiled coil</keyword>
<evidence type="ECO:0000313" key="8">
    <source>
        <dbReference type="EMBL" id="USP80420.1"/>
    </source>
</evidence>
<dbReference type="Pfam" id="PF12255">
    <property type="entry name" value="TcdB_toxin_midC"/>
    <property type="match status" value="1"/>
</dbReference>
<dbReference type="PRINTS" id="PR01341">
    <property type="entry name" value="SALSPVBPROT"/>
</dbReference>
<evidence type="ECO:0000256" key="4">
    <source>
        <dbReference type="SAM" id="Coils"/>
    </source>
</evidence>
<gene>
    <name evidence="8" type="ORF">yc1106_07694</name>
</gene>
<dbReference type="EMBL" id="CP089279">
    <property type="protein sequence ID" value="USP80420.1"/>
    <property type="molecule type" value="Genomic_DNA"/>
</dbReference>
<keyword evidence="3" id="KW-0843">Virulence</keyword>
<accession>A0A9Q8ZEV1</accession>
<dbReference type="PANTHER" id="PTHR32305">
    <property type="match status" value="1"/>
</dbReference>
<feature type="coiled-coil region" evidence="4">
    <location>
        <begin position="2294"/>
        <end position="2398"/>
    </location>
</feature>
<dbReference type="NCBIfam" id="TIGR03696">
    <property type="entry name" value="Rhs_assc_core"/>
    <property type="match status" value="1"/>
</dbReference>
<dbReference type="InterPro" id="IPR028994">
    <property type="entry name" value="Integrin_alpha_N"/>
</dbReference>